<feature type="chain" id="PRO_5001984130" evidence="1">
    <location>
        <begin position="22"/>
        <end position="161"/>
    </location>
</feature>
<name>A0A0A1XRP0_ZEUCU</name>
<dbReference type="AlphaFoldDB" id="A0A0A1XRP0"/>
<gene>
    <name evidence="2" type="primary">Athe_1274</name>
    <name evidence="2" type="ORF">g.20680</name>
</gene>
<reference evidence="2" key="2">
    <citation type="journal article" date="2015" name="Gigascience">
        <title>Reconstructing a comprehensive transcriptome assembly of a white-pupal translocated strain of the pest fruit fly Bactrocera cucurbitae.</title>
        <authorList>
            <person name="Sim S.B."/>
            <person name="Calla B."/>
            <person name="Hall B."/>
            <person name="DeRego T."/>
            <person name="Geib S.M."/>
        </authorList>
    </citation>
    <scope>NUCLEOTIDE SEQUENCE</scope>
</reference>
<organism evidence="2">
    <name type="scientific">Zeugodacus cucurbitae</name>
    <name type="common">Melon fruit fly</name>
    <name type="synonym">Bactrocera cucurbitae</name>
    <dbReference type="NCBI Taxonomy" id="28588"/>
    <lineage>
        <taxon>Eukaryota</taxon>
        <taxon>Metazoa</taxon>
        <taxon>Ecdysozoa</taxon>
        <taxon>Arthropoda</taxon>
        <taxon>Hexapoda</taxon>
        <taxon>Insecta</taxon>
        <taxon>Pterygota</taxon>
        <taxon>Neoptera</taxon>
        <taxon>Endopterygota</taxon>
        <taxon>Diptera</taxon>
        <taxon>Brachycera</taxon>
        <taxon>Muscomorpha</taxon>
        <taxon>Tephritoidea</taxon>
        <taxon>Tephritidae</taxon>
        <taxon>Zeugodacus</taxon>
        <taxon>Zeugodacus</taxon>
    </lineage>
</organism>
<sequence>MNAFVKISCIALLVFCCLAEAKYVPGVSYIDNVVLSYNNDIWRCDKLVCPANTYGCKIIKRNNPNRADELICNNICYDKDGKNLVKLTQTESMVKAKKIDIYINSYLGAQSVWSTGYSLSSQDVNATIAVADFPELQETTRKIMREVDESNAPWQRATGRF</sequence>
<evidence type="ECO:0000313" key="2">
    <source>
        <dbReference type="EMBL" id="JAD13959.1"/>
    </source>
</evidence>
<keyword evidence="1" id="KW-0732">Signal</keyword>
<feature type="signal peptide" evidence="1">
    <location>
        <begin position="1"/>
        <end position="21"/>
    </location>
</feature>
<reference evidence="2" key="1">
    <citation type="submission" date="2014-11" db="EMBL/GenBank/DDBJ databases">
        <authorList>
            <person name="Geib S."/>
        </authorList>
    </citation>
    <scope>NUCLEOTIDE SEQUENCE</scope>
</reference>
<proteinExistence type="predicted"/>
<protein>
    <submittedName>
        <fullName evidence="2">Probable rRNA maturation factor</fullName>
    </submittedName>
</protein>
<evidence type="ECO:0000256" key="1">
    <source>
        <dbReference type="SAM" id="SignalP"/>
    </source>
</evidence>
<dbReference type="EMBL" id="GBXI01000333">
    <property type="protein sequence ID" value="JAD13959.1"/>
    <property type="molecule type" value="Transcribed_RNA"/>
</dbReference>
<accession>A0A0A1XRP0</accession>